<dbReference type="InterPro" id="IPR036732">
    <property type="entry name" value="AFP_Neu5c_C_sf"/>
</dbReference>
<dbReference type="Gene3D" id="3.90.1210.10">
    <property type="entry name" value="Antifreeze-like/N-acetylneuraminic acid synthase C-terminal domain"/>
    <property type="match status" value="1"/>
</dbReference>
<dbReference type="SUPFAM" id="SSF51569">
    <property type="entry name" value="Aldolase"/>
    <property type="match status" value="1"/>
</dbReference>
<dbReference type="InterPro" id="IPR013974">
    <property type="entry name" value="SAF"/>
</dbReference>
<dbReference type="Gene3D" id="3.20.20.70">
    <property type="entry name" value="Aldolase class I"/>
    <property type="match status" value="1"/>
</dbReference>
<feature type="domain" description="AFP-like" evidence="1">
    <location>
        <begin position="290"/>
        <end position="348"/>
    </location>
</feature>
<sequence>MEKSFIEIAGRKIGPDHPPFVIADIGINHEGDMAKAKQMIVDAHRVGAECIKFQCHVVEDEMVPVAKNIIPGHAKESIWDIMEKCSFSEEQDRELKDYVESFGMIYLNTPFSRAAADRLERIGVVAYKIGSGECNNYPLIKHIVSFHKPIILSTGMNDIPSIKKSVEIIRSAQAPYALMHCVSMYPTPYNKVRLGALSDLHKNFPDAVIGISDHSVGNYTCFAAVALGASLVEKHFVSDKNWPGPDVPVSIDPAEFKQLITGTEAIYQASGGSKEILAEEQPIIDFAYACVVTIKDVKSGEEFTRENIWVKRPGTGEIKAVEYENILGRCATQDIPKDIQLKNQHLCD</sequence>
<dbReference type="EMBL" id="LCBP01000001">
    <property type="protein sequence ID" value="KKS13632.1"/>
    <property type="molecule type" value="Genomic_DNA"/>
</dbReference>
<comment type="caution">
    <text evidence="2">The sequence shown here is derived from an EMBL/GenBank/DDBJ whole genome shotgun (WGS) entry which is preliminary data.</text>
</comment>
<protein>
    <submittedName>
        <fullName evidence="2">N-acylneuraminate-9-phosphate synthase</fullName>
    </submittedName>
</protein>
<dbReference type="InterPro" id="IPR013785">
    <property type="entry name" value="Aldolase_TIM"/>
</dbReference>
<dbReference type="InterPro" id="IPR057736">
    <property type="entry name" value="SAF_PseI/NeuA/NeuB"/>
</dbReference>
<accession>A0A0G0WNJ3</accession>
<dbReference type="SUPFAM" id="SSF51269">
    <property type="entry name" value="AFP III-like domain"/>
    <property type="match status" value="1"/>
</dbReference>
<dbReference type="InterPro" id="IPR051690">
    <property type="entry name" value="PseI-like"/>
</dbReference>
<proteinExistence type="predicted"/>
<evidence type="ECO:0000313" key="3">
    <source>
        <dbReference type="Proteomes" id="UP000034299"/>
    </source>
</evidence>
<evidence type="ECO:0000259" key="1">
    <source>
        <dbReference type="PROSITE" id="PS50844"/>
    </source>
</evidence>
<gene>
    <name evidence="2" type="ORF">UU69_C0001G0009</name>
</gene>
<dbReference type="InterPro" id="IPR013132">
    <property type="entry name" value="PseI/NeuA/B-like_N"/>
</dbReference>
<dbReference type="AlphaFoldDB" id="A0A0G0WNJ3"/>
<dbReference type="Pfam" id="PF08666">
    <property type="entry name" value="SAF"/>
    <property type="match status" value="1"/>
</dbReference>
<dbReference type="PROSITE" id="PS50844">
    <property type="entry name" value="AFP_LIKE"/>
    <property type="match status" value="1"/>
</dbReference>
<dbReference type="Pfam" id="PF03102">
    <property type="entry name" value="NeuB"/>
    <property type="match status" value="1"/>
</dbReference>
<organism evidence="2 3">
    <name type="scientific">Candidatus Magasanikbacteria bacterium GW2011_GWA2_41_55</name>
    <dbReference type="NCBI Taxonomy" id="1619038"/>
    <lineage>
        <taxon>Bacteria</taxon>
        <taxon>Candidatus Magasanikiibacteriota</taxon>
    </lineage>
</organism>
<name>A0A0G0WNJ3_9BACT</name>
<reference evidence="2 3" key="1">
    <citation type="journal article" date="2015" name="Nature">
        <title>rRNA introns, odd ribosomes, and small enigmatic genomes across a large radiation of phyla.</title>
        <authorList>
            <person name="Brown C.T."/>
            <person name="Hug L.A."/>
            <person name="Thomas B.C."/>
            <person name="Sharon I."/>
            <person name="Castelle C.J."/>
            <person name="Singh A."/>
            <person name="Wilkins M.J."/>
            <person name="Williams K.H."/>
            <person name="Banfield J.F."/>
        </authorList>
    </citation>
    <scope>NUCLEOTIDE SEQUENCE [LARGE SCALE GENOMIC DNA]</scope>
</reference>
<dbReference type="InterPro" id="IPR006190">
    <property type="entry name" value="SAF_AFP_Neu5Ac"/>
</dbReference>
<dbReference type="GO" id="GO:0047444">
    <property type="term" value="F:N-acylneuraminate-9-phosphate synthase activity"/>
    <property type="evidence" value="ECO:0007669"/>
    <property type="project" value="TreeGrafter"/>
</dbReference>
<dbReference type="CDD" id="cd11615">
    <property type="entry name" value="SAF_NeuB_like"/>
    <property type="match status" value="1"/>
</dbReference>
<dbReference type="GO" id="GO:0016051">
    <property type="term" value="P:carbohydrate biosynthetic process"/>
    <property type="evidence" value="ECO:0007669"/>
    <property type="project" value="InterPro"/>
</dbReference>
<dbReference type="PATRIC" id="fig|1619038.3.peg.10"/>
<dbReference type="Proteomes" id="UP000034299">
    <property type="component" value="Unassembled WGS sequence"/>
</dbReference>
<dbReference type="PANTHER" id="PTHR42966">
    <property type="entry name" value="N-ACETYLNEURAMINATE SYNTHASE"/>
    <property type="match status" value="1"/>
</dbReference>
<evidence type="ECO:0000313" key="2">
    <source>
        <dbReference type="EMBL" id="KKS13632.1"/>
    </source>
</evidence>
<dbReference type="PANTHER" id="PTHR42966:SF1">
    <property type="entry name" value="SIALIC ACID SYNTHASE"/>
    <property type="match status" value="1"/>
</dbReference>